<protein>
    <submittedName>
        <fullName evidence="2">Uncharacterized protein</fullName>
    </submittedName>
</protein>
<dbReference type="EMBL" id="WITJ01000030">
    <property type="protein sequence ID" value="MQW40718.1"/>
    <property type="molecule type" value="Genomic_DNA"/>
</dbReference>
<dbReference type="RefSeq" id="WP_153497327.1">
    <property type="nucleotide sequence ID" value="NZ_CBCRWP010000033.1"/>
</dbReference>
<dbReference type="Proteomes" id="UP000439550">
    <property type="component" value="Unassembled WGS sequence"/>
</dbReference>
<reference evidence="2 3" key="1">
    <citation type="submission" date="2019-10" db="EMBL/GenBank/DDBJ databases">
        <authorList>
            <person name="Dong K."/>
        </authorList>
    </citation>
    <scope>NUCLEOTIDE SEQUENCE [LARGE SCALE GENOMIC DNA]</scope>
    <source>
        <strain evidence="2 3">DSM 28960</strain>
    </source>
</reference>
<evidence type="ECO:0000313" key="2">
    <source>
        <dbReference type="EMBL" id="MQW40718.1"/>
    </source>
</evidence>
<gene>
    <name evidence="2" type="ORF">GHI93_12430</name>
</gene>
<evidence type="ECO:0000313" key="3">
    <source>
        <dbReference type="Proteomes" id="UP000439550"/>
    </source>
</evidence>
<keyword evidence="1" id="KW-1133">Transmembrane helix</keyword>
<accession>A0A7X2D1L8</accession>
<keyword evidence="3" id="KW-1185">Reference proteome</keyword>
<comment type="caution">
    <text evidence="2">The sequence shown here is derived from an EMBL/GenBank/DDBJ whole genome shotgun (WGS) entry which is preliminary data.</text>
</comment>
<name>A0A7X2D1L8_9LACT</name>
<proteinExistence type="predicted"/>
<keyword evidence="1" id="KW-0472">Membrane</keyword>
<dbReference type="AlphaFoldDB" id="A0A7X2D1L8"/>
<evidence type="ECO:0000256" key="1">
    <source>
        <dbReference type="SAM" id="Phobius"/>
    </source>
</evidence>
<sequence>MMSNSWSSFCNFFSGNGGGLMMLVFWGVIIVAIVMIWRSGNHQSKQENNNLQALTNEELQAELAKRKDTNQLAVEIDNLKKEIAEVKK</sequence>
<organism evidence="2 3">
    <name type="scientific">Lactococcus hircilactis</name>
    <dbReference type="NCBI Taxonomy" id="1494462"/>
    <lineage>
        <taxon>Bacteria</taxon>
        <taxon>Bacillati</taxon>
        <taxon>Bacillota</taxon>
        <taxon>Bacilli</taxon>
        <taxon>Lactobacillales</taxon>
        <taxon>Streptococcaceae</taxon>
        <taxon>Lactococcus</taxon>
    </lineage>
</organism>
<feature type="transmembrane region" description="Helical" evidence="1">
    <location>
        <begin position="20"/>
        <end position="37"/>
    </location>
</feature>
<keyword evidence="1" id="KW-0812">Transmembrane</keyword>